<dbReference type="InterPro" id="IPR000189">
    <property type="entry name" value="Transglyc_AS"/>
</dbReference>
<dbReference type="PANTHER" id="PTHR37423">
    <property type="entry name" value="SOLUBLE LYTIC MUREIN TRANSGLYCOSYLASE-RELATED"/>
    <property type="match status" value="1"/>
</dbReference>
<organism evidence="5 6">
    <name type="scientific">Rhodovarius crocodyli</name>
    <dbReference type="NCBI Taxonomy" id="1979269"/>
    <lineage>
        <taxon>Bacteria</taxon>
        <taxon>Pseudomonadati</taxon>
        <taxon>Pseudomonadota</taxon>
        <taxon>Alphaproteobacteria</taxon>
        <taxon>Acetobacterales</taxon>
        <taxon>Roseomonadaceae</taxon>
        <taxon>Rhodovarius</taxon>
    </lineage>
</organism>
<accession>A0A437MCU1</accession>
<dbReference type="GO" id="GO:0004553">
    <property type="term" value="F:hydrolase activity, hydrolyzing O-glycosyl compounds"/>
    <property type="evidence" value="ECO:0007669"/>
    <property type="project" value="InterPro"/>
</dbReference>
<evidence type="ECO:0000256" key="1">
    <source>
        <dbReference type="ARBA" id="ARBA00007734"/>
    </source>
</evidence>
<name>A0A437MCU1_9PROT</name>
<dbReference type="Gene3D" id="1.10.530.10">
    <property type="match status" value="1"/>
</dbReference>
<dbReference type="EMBL" id="SACL01000006">
    <property type="protein sequence ID" value="RVT95460.1"/>
    <property type="molecule type" value="Genomic_DNA"/>
</dbReference>
<dbReference type="GO" id="GO:0000270">
    <property type="term" value="P:peptidoglycan metabolic process"/>
    <property type="evidence" value="ECO:0007669"/>
    <property type="project" value="InterPro"/>
</dbReference>
<comment type="similarity">
    <text evidence="2">Belongs to the virb1 family.</text>
</comment>
<dbReference type="GO" id="GO:0008933">
    <property type="term" value="F:peptidoglycan lytic transglycosylase activity"/>
    <property type="evidence" value="ECO:0007669"/>
    <property type="project" value="InterPro"/>
</dbReference>
<sequence length="548" mass="59825">MSPPQSVMDAADAARMRRAFAAQARGDVPAAQREVEGLQDRRLMGHLLADRYMRATENVSIPELQAWLADFSDLPDAQALHGVLTRRLPRGAATPPPPTDPELESIELAPEERSSGPAIARQSSLERQISARVSAGDYAQALGIITRARISTAYAAQLKAELSQTLFRLGQDETSLRVAHEALRTQADNPDAAFQAGLAAWALEHYTQALGFFERAARNEQAAPAQRAAAAYWTARASVRARRPQAYVSWMLQAAQEPRTFYGMLARRSLGLPTGFAWENPQGEAAVLAETAGGWRAMALFQVGQRDRAEAELRLLFRRGRGNPLLTQAIIAFANQASMPAVATQLASAAQGVDGRPQDFARFPLPMLQPDGGFRVDPALLYGLALQESRFDASVVSRAGARGILQLMPATASYIANDPSLRGANAQRLHEPGFGLELGQRYMHVLARNDAINGDLIRVLAAYNAGIGNLNRWLPATGHRDDPLLFIESIPVHETRNFVQRVLAYSWIYASRLGIPATSLDTLAAGDFPRFAQPDEVVAMLRQNRRAN</sequence>
<dbReference type="InterPro" id="IPR023346">
    <property type="entry name" value="Lysozyme-like_dom_sf"/>
</dbReference>
<keyword evidence="6" id="KW-1185">Reference proteome</keyword>
<dbReference type="SUPFAM" id="SSF48435">
    <property type="entry name" value="Bacterial muramidases"/>
    <property type="match status" value="1"/>
</dbReference>
<dbReference type="GO" id="GO:0016020">
    <property type="term" value="C:membrane"/>
    <property type="evidence" value="ECO:0007669"/>
    <property type="project" value="InterPro"/>
</dbReference>
<proteinExistence type="inferred from homology"/>
<dbReference type="PROSITE" id="PS00922">
    <property type="entry name" value="TRANSGLYCOSYLASE"/>
    <property type="match status" value="1"/>
</dbReference>
<dbReference type="Pfam" id="PF01464">
    <property type="entry name" value="SLT"/>
    <property type="match status" value="1"/>
</dbReference>
<evidence type="ECO:0000313" key="6">
    <source>
        <dbReference type="Proteomes" id="UP000282957"/>
    </source>
</evidence>
<dbReference type="SUPFAM" id="SSF53955">
    <property type="entry name" value="Lysozyme-like"/>
    <property type="match status" value="1"/>
</dbReference>
<dbReference type="InterPro" id="IPR008939">
    <property type="entry name" value="Lytic_TGlycosylase_superhlx_U"/>
</dbReference>
<keyword evidence="3" id="KW-0732">Signal</keyword>
<dbReference type="PANTHER" id="PTHR37423:SF2">
    <property type="entry name" value="MEMBRANE-BOUND LYTIC MUREIN TRANSGLYCOSYLASE C"/>
    <property type="match status" value="1"/>
</dbReference>
<evidence type="ECO:0000313" key="5">
    <source>
        <dbReference type="EMBL" id="RVT95460.1"/>
    </source>
</evidence>
<evidence type="ECO:0000259" key="4">
    <source>
        <dbReference type="Pfam" id="PF01464"/>
    </source>
</evidence>
<dbReference type="Proteomes" id="UP000282957">
    <property type="component" value="Unassembled WGS sequence"/>
</dbReference>
<dbReference type="GO" id="GO:0042597">
    <property type="term" value="C:periplasmic space"/>
    <property type="evidence" value="ECO:0007669"/>
    <property type="project" value="InterPro"/>
</dbReference>
<comment type="caution">
    <text evidence="5">The sequence shown here is derived from an EMBL/GenBank/DDBJ whole genome shotgun (WGS) entry which is preliminary data.</text>
</comment>
<dbReference type="CDD" id="cd13401">
    <property type="entry name" value="Slt70-like"/>
    <property type="match status" value="1"/>
</dbReference>
<dbReference type="InterPro" id="IPR008258">
    <property type="entry name" value="Transglycosylase_SLT_dom_1"/>
</dbReference>
<gene>
    <name evidence="5" type="ORF">EOD42_17940</name>
</gene>
<dbReference type="OrthoDB" id="9815002at2"/>
<reference evidence="5 6" key="1">
    <citation type="submission" date="2019-01" db="EMBL/GenBank/DDBJ databases">
        <authorList>
            <person name="Chen W.-M."/>
        </authorList>
    </citation>
    <scope>NUCLEOTIDE SEQUENCE [LARGE SCALE GENOMIC DNA]</scope>
    <source>
        <strain evidence="5 6">CCP-6</strain>
    </source>
</reference>
<dbReference type="Gene3D" id="1.25.20.10">
    <property type="entry name" value="Bacterial muramidases"/>
    <property type="match status" value="1"/>
</dbReference>
<comment type="similarity">
    <text evidence="1">Belongs to the transglycosylase Slt family.</text>
</comment>
<feature type="domain" description="Transglycosylase SLT" evidence="4">
    <location>
        <begin position="374"/>
        <end position="482"/>
    </location>
</feature>
<evidence type="ECO:0000256" key="3">
    <source>
        <dbReference type="ARBA" id="ARBA00022729"/>
    </source>
</evidence>
<dbReference type="AlphaFoldDB" id="A0A437MCU1"/>
<protein>
    <submittedName>
        <fullName evidence="5">Lytic transglycosylase domain-containing protein</fullName>
    </submittedName>
</protein>
<evidence type="ECO:0000256" key="2">
    <source>
        <dbReference type="ARBA" id="ARBA00009387"/>
    </source>
</evidence>